<dbReference type="GO" id="GO:0033567">
    <property type="term" value="P:DNA replication, Okazaki fragment processing"/>
    <property type="evidence" value="ECO:0007669"/>
    <property type="project" value="InterPro"/>
</dbReference>
<gene>
    <name evidence="5" type="ORF">AXG93_773s1620</name>
</gene>
<dbReference type="InterPro" id="IPR038969">
    <property type="entry name" value="FEN"/>
</dbReference>
<dbReference type="Pfam" id="PF01367">
    <property type="entry name" value="5_3_exonuc"/>
    <property type="match status" value="1"/>
</dbReference>
<dbReference type="InterPro" id="IPR020046">
    <property type="entry name" value="5-3_exonucl_a-hlix_arch_N"/>
</dbReference>
<dbReference type="InterPro" id="IPR002421">
    <property type="entry name" value="5-3_exonuclease"/>
</dbReference>
<reference evidence="5" key="1">
    <citation type="submission" date="2016-03" db="EMBL/GenBank/DDBJ databases">
        <title>Mechanisms controlling the formation of the plant cell surface in tip-growing cells are functionally conserved among land plants.</title>
        <authorList>
            <person name="Honkanen S."/>
            <person name="Jones V.A."/>
            <person name="Morieri G."/>
            <person name="Champion C."/>
            <person name="Hetherington A.J."/>
            <person name="Kelly S."/>
            <person name="Saint-Marcoux D."/>
            <person name="Proust H."/>
            <person name="Prescott H."/>
            <person name="Dolan L."/>
        </authorList>
    </citation>
    <scope>NUCLEOTIDE SEQUENCE [LARGE SCALE GENOMIC DNA]</scope>
    <source>
        <tissue evidence="5">Whole gametophyte</tissue>
    </source>
</reference>
<proteinExistence type="predicted"/>
<comment type="caution">
    <text evidence="5">The sequence shown here is derived from an EMBL/GenBank/DDBJ whole genome shotgun (WGS) entry which is preliminary data.</text>
</comment>
<dbReference type="Gene3D" id="3.50.50.60">
    <property type="entry name" value="FAD/NAD(P)-binding domain"/>
    <property type="match status" value="1"/>
</dbReference>
<dbReference type="InterPro" id="IPR029060">
    <property type="entry name" value="PIN-like_dom_sf"/>
</dbReference>
<dbReference type="Pfam" id="PF13450">
    <property type="entry name" value="NAD_binding_8"/>
    <property type="match status" value="1"/>
</dbReference>
<dbReference type="InterPro" id="IPR008918">
    <property type="entry name" value="HhH2"/>
</dbReference>
<dbReference type="CDD" id="cd09859">
    <property type="entry name" value="PIN_53EXO"/>
    <property type="match status" value="1"/>
</dbReference>
<evidence type="ECO:0000256" key="1">
    <source>
        <dbReference type="ARBA" id="ARBA00022722"/>
    </source>
</evidence>
<evidence type="ECO:0000259" key="4">
    <source>
        <dbReference type="SMART" id="SM00475"/>
    </source>
</evidence>
<dbReference type="SUPFAM" id="SSF88723">
    <property type="entry name" value="PIN domain-like"/>
    <property type="match status" value="1"/>
</dbReference>
<dbReference type="SMART" id="SM00279">
    <property type="entry name" value="HhH2"/>
    <property type="match status" value="1"/>
</dbReference>
<evidence type="ECO:0000313" key="6">
    <source>
        <dbReference type="Proteomes" id="UP000077202"/>
    </source>
</evidence>
<dbReference type="GO" id="GO:0003677">
    <property type="term" value="F:DNA binding"/>
    <property type="evidence" value="ECO:0007669"/>
    <property type="project" value="UniProtKB-KW"/>
</dbReference>
<dbReference type="Pfam" id="PF02739">
    <property type="entry name" value="5_3_exonuc_N"/>
    <property type="match status" value="1"/>
</dbReference>
<keyword evidence="1" id="KW-0540">Nuclease</keyword>
<evidence type="ECO:0000313" key="5">
    <source>
        <dbReference type="EMBL" id="OAE29922.1"/>
    </source>
</evidence>
<keyword evidence="2" id="KW-0378">Hydrolase</keyword>
<dbReference type="SUPFAM" id="SSF51905">
    <property type="entry name" value="FAD/NAD(P)-binding domain"/>
    <property type="match status" value="1"/>
</dbReference>
<dbReference type="PANTHER" id="PTHR42646:SF2">
    <property type="entry name" value="5'-3' EXONUCLEASE FAMILY PROTEIN"/>
    <property type="match status" value="1"/>
</dbReference>
<dbReference type="Gene3D" id="1.10.150.20">
    <property type="entry name" value="5' to 3' exonuclease, C-terminal subdomain"/>
    <property type="match status" value="1"/>
</dbReference>
<feature type="domain" description="5'-3' exonuclease" evidence="4">
    <location>
        <begin position="76"/>
        <end position="353"/>
    </location>
</feature>
<dbReference type="EMBL" id="LVLJ01001380">
    <property type="protein sequence ID" value="OAE29922.1"/>
    <property type="molecule type" value="Genomic_DNA"/>
</dbReference>
<dbReference type="PANTHER" id="PTHR42646">
    <property type="entry name" value="FLAP ENDONUCLEASE XNI"/>
    <property type="match status" value="1"/>
</dbReference>
<protein>
    <recommendedName>
        <fullName evidence="4">5'-3' exonuclease domain-containing protein</fullName>
    </recommendedName>
</protein>
<dbReference type="InterPro" id="IPR020045">
    <property type="entry name" value="DNA_polI_H3TH"/>
</dbReference>
<dbReference type="InterPro" id="IPR036279">
    <property type="entry name" value="5-3_exonuclease_C_sf"/>
</dbReference>
<dbReference type="Gene3D" id="3.40.50.1010">
    <property type="entry name" value="5'-nuclease"/>
    <property type="match status" value="1"/>
</dbReference>
<accession>A0A176WC09</accession>
<name>A0A176WC09_MARPO</name>
<sequence>MIGYARMYCQVNFGLPVVGKPFKRGITTLHSFSSMTRMDSSTVTHLSQSTADSEQSTTLTNRSLVWNARSKNSLPDRVLLLDGKAMVYRAYYRITSRVSKHSMKSVTRGDSAENSGWDSSLTTVVALNEILNLLELDPSHAAVVFDYPGQTFRHTLLPEYKGNRSPTPDTVWDAVNFTKAALLSMGVQVVEVPGVEADDVIATLASEAVEAGMKVRIVSPDKDFFQILSPQVRLLRYLPQGSGFVSFGVEEFGQKFPGLLPSQHVDMQALVGDRADNIPGVKGIGDVTARKLIIQFGTLENLLRDRGLITQSRARATLLLDTGEALLSKKLLLLRLDVPAFAMQCSVQSLRCKKPKDVREYTKLVEALVDLVGTTTSDNLLERTVEYWRRLETQTYIRNEYCKQRDGPEEQTRGLRTGYGWNPVHNSIGGHIRLDTEQQSSATFLLVVSRIFEDNSTDHTVTASFAWTDVAAFCELTWKSSAYGSRLSNVSCIRLIRSRRSSIAVGLSIRSEAEARTESGSSAEQDRGDKKKVVVVGAGWAGLGAAHHLSKQGLDVTLLEAGPQPGGLVAGWKTPAGRSVEVGIHGTKLILSPVLFDRKTGPCCSGFTPKFCIIFRDSGNRFPSRAFRFWYPYKNIFALVDELGLRPFTDWTRSAQYSPAGLEVESPIFQDLPRLPSPLGTFVYTQFLRLPLLDRLTALPLMYSVIDFDNSDAAWRKYDTRTARELFRESGCSERVYNDAFNPMLLVGLFASGEQCSAAATIGMLYYFIIAHQADFDVVWCRGTVGEKIFKPWIAAMQNNGCKFLSSKRVTDVTLDEATGDVTGVACGEEIFDADAVIFSVGINALQKIVGNSTVLKSREEFVNTANLGAIDVLAVRLWLDRKVKIPKPSNACFGFDTTTGWTFFDLNYLHDEYRDEPGTVVEADFYHANQFLPLSDEQIVVKVQNYLKQCIPEFGKVKVVDQAVVRFQKAVTHFSPGKTKLPLYPNDNCSYQYMMDGETSFPNVFMAGDWIKTRHGSWSQEKAFVTGLEAANNALYYLNTGSPAPIIPIEPDEPHVQELRRLNNAAKDLLAPLGIFSNVL</sequence>
<dbReference type="Proteomes" id="UP000077202">
    <property type="component" value="Unassembled WGS sequence"/>
</dbReference>
<dbReference type="GO" id="GO:0008409">
    <property type="term" value="F:5'-3' exonuclease activity"/>
    <property type="evidence" value="ECO:0007669"/>
    <property type="project" value="InterPro"/>
</dbReference>
<dbReference type="AlphaFoldDB" id="A0A176WC09"/>
<dbReference type="SUPFAM" id="SSF47807">
    <property type="entry name" value="5' to 3' exonuclease, C-terminal subdomain"/>
    <property type="match status" value="1"/>
</dbReference>
<dbReference type="SMART" id="SM00475">
    <property type="entry name" value="53EXOc"/>
    <property type="match status" value="1"/>
</dbReference>
<dbReference type="InterPro" id="IPR002937">
    <property type="entry name" value="Amino_oxidase"/>
</dbReference>
<dbReference type="GO" id="GO:0017108">
    <property type="term" value="F:5'-flap endonuclease activity"/>
    <property type="evidence" value="ECO:0007669"/>
    <property type="project" value="InterPro"/>
</dbReference>
<dbReference type="Pfam" id="PF01593">
    <property type="entry name" value="Amino_oxidase"/>
    <property type="match status" value="1"/>
</dbReference>
<keyword evidence="3" id="KW-0238">DNA-binding</keyword>
<organism evidence="5 6">
    <name type="scientific">Marchantia polymorpha subsp. ruderalis</name>
    <dbReference type="NCBI Taxonomy" id="1480154"/>
    <lineage>
        <taxon>Eukaryota</taxon>
        <taxon>Viridiplantae</taxon>
        <taxon>Streptophyta</taxon>
        <taxon>Embryophyta</taxon>
        <taxon>Marchantiophyta</taxon>
        <taxon>Marchantiopsida</taxon>
        <taxon>Marchantiidae</taxon>
        <taxon>Marchantiales</taxon>
        <taxon>Marchantiaceae</taxon>
        <taxon>Marchantia</taxon>
    </lineage>
</organism>
<dbReference type="FunFam" id="1.10.150.20:FF:000003">
    <property type="entry name" value="DNA polymerase I"/>
    <property type="match status" value="1"/>
</dbReference>
<dbReference type="InterPro" id="IPR036188">
    <property type="entry name" value="FAD/NAD-bd_sf"/>
</dbReference>
<evidence type="ECO:0000256" key="3">
    <source>
        <dbReference type="ARBA" id="ARBA00023125"/>
    </source>
</evidence>
<dbReference type="CDD" id="cd09898">
    <property type="entry name" value="H3TH_53EXO"/>
    <property type="match status" value="1"/>
</dbReference>
<keyword evidence="6" id="KW-1185">Reference proteome</keyword>
<dbReference type="PRINTS" id="PR00419">
    <property type="entry name" value="ADXRDTASE"/>
</dbReference>
<dbReference type="GO" id="GO:0016491">
    <property type="term" value="F:oxidoreductase activity"/>
    <property type="evidence" value="ECO:0007669"/>
    <property type="project" value="InterPro"/>
</dbReference>
<evidence type="ECO:0000256" key="2">
    <source>
        <dbReference type="ARBA" id="ARBA00022801"/>
    </source>
</evidence>